<evidence type="ECO:0000259" key="2">
    <source>
        <dbReference type="PROSITE" id="PS50943"/>
    </source>
</evidence>
<gene>
    <name evidence="3" type="ORF">GCM10011588_06320</name>
</gene>
<dbReference type="GO" id="GO:0003700">
    <property type="term" value="F:DNA-binding transcription factor activity"/>
    <property type="evidence" value="ECO:0007669"/>
    <property type="project" value="TreeGrafter"/>
</dbReference>
<dbReference type="InterPro" id="IPR001387">
    <property type="entry name" value="Cro/C1-type_HTH"/>
</dbReference>
<dbReference type="Pfam" id="PF13560">
    <property type="entry name" value="HTH_31"/>
    <property type="match status" value="1"/>
</dbReference>
<protein>
    <recommendedName>
        <fullName evidence="2">HTH cro/C1-type domain-containing protein</fullName>
    </recommendedName>
</protein>
<organism evidence="3 4">
    <name type="scientific">Nocardia jinanensis</name>
    <dbReference type="NCBI Taxonomy" id="382504"/>
    <lineage>
        <taxon>Bacteria</taxon>
        <taxon>Bacillati</taxon>
        <taxon>Actinomycetota</taxon>
        <taxon>Actinomycetes</taxon>
        <taxon>Mycobacteriales</taxon>
        <taxon>Nocardiaceae</taxon>
        <taxon>Nocardia</taxon>
    </lineage>
</organism>
<reference evidence="3" key="2">
    <citation type="submission" date="2020-09" db="EMBL/GenBank/DDBJ databases">
        <authorList>
            <person name="Sun Q."/>
            <person name="Zhou Y."/>
        </authorList>
    </citation>
    <scope>NUCLEOTIDE SEQUENCE</scope>
    <source>
        <strain evidence="3">CGMCC 4.3508</strain>
    </source>
</reference>
<dbReference type="Gene3D" id="1.10.260.40">
    <property type="entry name" value="lambda repressor-like DNA-binding domains"/>
    <property type="match status" value="1"/>
</dbReference>
<dbReference type="InterPro" id="IPR010982">
    <property type="entry name" value="Lambda_DNA-bd_dom_sf"/>
</dbReference>
<sequence>MRGMTDEPDTFIGQRVRQIRARRGISQQVLADRAGVSRSVVAKYETGLRPVDSRRTLLALAGALGCTLGDLTGGEDRIDPATSAFHRSVADIETALWTQGSITDTRPPRSLDELAEAVELASRLRHAGDYAALGPLLPDLLTDAYRLTDDGSAQSWDLLATAAYGVSSALRQRGHDALAWTAVQESERAAERADSLAPVAAAQFLKSQILAARPGALTAALSTATGVADRLTTDARTRGELETVGMARLQAGFAETLAGGDAAPHIAEAAELAERLAEAPAGHSSARNRTFGRANVALWQMSSAVERREPSEALRIAETLDPTALPNGVRHAQFFVELGRAHAMKRDHRAALHALLRGEHAAPQHVRGMAPVRELVGGMLRQAQRGLTTGELGRLAQRVGVVV</sequence>
<dbReference type="EMBL" id="BMMH01000001">
    <property type="protein sequence ID" value="GGK94662.1"/>
    <property type="molecule type" value="Genomic_DNA"/>
</dbReference>
<keyword evidence="1" id="KW-0238">DNA-binding</keyword>
<dbReference type="PANTHER" id="PTHR46797:SF1">
    <property type="entry name" value="METHYLPHOSPHONATE SYNTHASE"/>
    <property type="match status" value="1"/>
</dbReference>
<comment type="caution">
    <text evidence="3">The sequence shown here is derived from an EMBL/GenBank/DDBJ whole genome shotgun (WGS) entry which is preliminary data.</text>
</comment>
<accession>A0A917R7T2</accession>
<dbReference type="PROSITE" id="PS50943">
    <property type="entry name" value="HTH_CROC1"/>
    <property type="match status" value="1"/>
</dbReference>
<dbReference type="PANTHER" id="PTHR46797">
    <property type="entry name" value="HTH-TYPE TRANSCRIPTIONAL REGULATOR"/>
    <property type="match status" value="1"/>
</dbReference>
<evidence type="ECO:0000313" key="4">
    <source>
        <dbReference type="Proteomes" id="UP000638263"/>
    </source>
</evidence>
<proteinExistence type="predicted"/>
<dbReference type="AlphaFoldDB" id="A0A917R7T2"/>
<name>A0A917R7T2_9NOCA</name>
<dbReference type="Proteomes" id="UP000638263">
    <property type="component" value="Unassembled WGS sequence"/>
</dbReference>
<dbReference type="SUPFAM" id="SSF47413">
    <property type="entry name" value="lambda repressor-like DNA-binding domains"/>
    <property type="match status" value="1"/>
</dbReference>
<dbReference type="GO" id="GO:0005829">
    <property type="term" value="C:cytosol"/>
    <property type="evidence" value="ECO:0007669"/>
    <property type="project" value="TreeGrafter"/>
</dbReference>
<evidence type="ECO:0000256" key="1">
    <source>
        <dbReference type="ARBA" id="ARBA00023125"/>
    </source>
</evidence>
<reference evidence="3" key="1">
    <citation type="journal article" date="2014" name="Int. J. Syst. Evol. Microbiol.">
        <title>Complete genome sequence of Corynebacterium casei LMG S-19264T (=DSM 44701T), isolated from a smear-ripened cheese.</title>
        <authorList>
            <consortium name="US DOE Joint Genome Institute (JGI-PGF)"/>
            <person name="Walter F."/>
            <person name="Albersmeier A."/>
            <person name="Kalinowski J."/>
            <person name="Ruckert C."/>
        </authorList>
    </citation>
    <scope>NUCLEOTIDE SEQUENCE</scope>
    <source>
        <strain evidence="3">CGMCC 4.3508</strain>
    </source>
</reference>
<dbReference type="SMART" id="SM00530">
    <property type="entry name" value="HTH_XRE"/>
    <property type="match status" value="1"/>
</dbReference>
<feature type="domain" description="HTH cro/C1-type" evidence="2">
    <location>
        <begin position="16"/>
        <end position="71"/>
    </location>
</feature>
<evidence type="ECO:0000313" key="3">
    <source>
        <dbReference type="EMBL" id="GGK94662.1"/>
    </source>
</evidence>
<dbReference type="InterPro" id="IPR050807">
    <property type="entry name" value="TransReg_Diox_bact_type"/>
</dbReference>
<dbReference type="CDD" id="cd00093">
    <property type="entry name" value="HTH_XRE"/>
    <property type="match status" value="1"/>
</dbReference>
<dbReference type="GO" id="GO:0003677">
    <property type="term" value="F:DNA binding"/>
    <property type="evidence" value="ECO:0007669"/>
    <property type="project" value="UniProtKB-KW"/>
</dbReference>
<keyword evidence="4" id="KW-1185">Reference proteome</keyword>